<keyword evidence="2" id="KW-0418">Kinase</keyword>
<dbReference type="InterPro" id="IPR013750">
    <property type="entry name" value="GHMP_kinase_C_dom"/>
</dbReference>
<evidence type="ECO:0000259" key="3">
    <source>
        <dbReference type="Pfam" id="PF08544"/>
    </source>
</evidence>
<evidence type="ECO:0000256" key="1">
    <source>
        <dbReference type="ARBA" id="ARBA00022679"/>
    </source>
</evidence>
<dbReference type="EMBL" id="UINC01015786">
    <property type="protein sequence ID" value="SVA66222.1"/>
    <property type="molecule type" value="Genomic_DNA"/>
</dbReference>
<proteinExistence type="predicted"/>
<dbReference type="Gene3D" id="3.30.70.890">
    <property type="entry name" value="GHMP kinase, C-terminal domain"/>
    <property type="match status" value="1"/>
</dbReference>
<reference evidence="4" key="1">
    <citation type="submission" date="2018-05" db="EMBL/GenBank/DDBJ databases">
        <authorList>
            <person name="Lanie J.A."/>
            <person name="Ng W.-L."/>
            <person name="Kazmierczak K.M."/>
            <person name="Andrzejewski T.M."/>
            <person name="Davidsen T.M."/>
            <person name="Wayne K.J."/>
            <person name="Tettelin H."/>
            <person name="Glass J.I."/>
            <person name="Rusch D."/>
            <person name="Podicherti R."/>
            <person name="Tsui H.-C.T."/>
            <person name="Winkler M.E."/>
        </authorList>
    </citation>
    <scope>NUCLEOTIDE SEQUENCE</scope>
</reference>
<dbReference type="GO" id="GO:0042352">
    <property type="term" value="P:GDP-L-fucose salvage"/>
    <property type="evidence" value="ECO:0007669"/>
    <property type="project" value="TreeGrafter"/>
</dbReference>
<keyword evidence="1" id="KW-0808">Transferase</keyword>
<dbReference type="AlphaFoldDB" id="A0A381XP17"/>
<dbReference type="SUPFAM" id="SSF55060">
    <property type="entry name" value="GHMP Kinase, C-terminal domain"/>
    <property type="match status" value="1"/>
</dbReference>
<dbReference type="PANTHER" id="PTHR32463:SF0">
    <property type="entry name" value="L-FUCOSE KINASE"/>
    <property type="match status" value="1"/>
</dbReference>
<evidence type="ECO:0000256" key="2">
    <source>
        <dbReference type="ARBA" id="ARBA00022777"/>
    </source>
</evidence>
<dbReference type="InterPro" id="IPR001174">
    <property type="entry name" value="HddA/FKP"/>
</dbReference>
<dbReference type="GO" id="GO:0050201">
    <property type="term" value="F:fucokinase activity"/>
    <property type="evidence" value="ECO:0007669"/>
    <property type="project" value="TreeGrafter"/>
</dbReference>
<dbReference type="GO" id="GO:0005524">
    <property type="term" value="F:ATP binding"/>
    <property type="evidence" value="ECO:0007669"/>
    <property type="project" value="InterPro"/>
</dbReference>
<dbReference type="PANTHER" id="PTHR32463">
    <property type="entry name" value="L-FUCOSE KINASE"/>
    <property type="match status" value="1"/>
</dbReference>
<organism evidence="4">
    <name type="scientific">marine metagenome</name>
    <dbReference type="NCBI Taxonomy" id="408172"/>
    <lineage>
        <taxon>unclassified sequences</taxon>
        <taxon>metagenomes</taxon>
        <taxon>ecological metagenomes</taxon>
    </lineage>
</organism>
<dbReference type="Pfam" id="PF08544">
    <property type="entry name" value="GHMP_kinases_C"/>
    <property type="match status" value="1"/>
</dbReference>
<dbReference type="PRINTS" id="PR00960">
    <property type="entry name" value="LMBPPROTEIN"/>
</dbReference>
<sequence>IKSIGKSSVDYLRNGDILKLGQAMDDHWRIKKSTTKKISNAAINQMYLELKSFGSPGGKIIGAGGGGFFLMVVDKNKKEFIKKATDSSYKFVDFKFEFNGVHIVE</sequence>
<dbReference type="InterPro" id="IPR036554">
    <property type="entry name" value="GHMP_kinase_C_sf"/>
</dbReference>
<gene>
    <name evidence="4" type="ORF">METZ01_LOCUS119076</name>
</gene>
<accession>A0A381XP17</accession>
<protein>
    <recommendedName>
        <fullName evidence="3">GHMP kinase C-terminal domain-containing protein</fullName>
    </recommendedName>
</protein>
<dbReference type="InterPro" id="IPR052203">
    <property type="entry name" value="GHMP_Kinase-Related"/>
</dbReference>
<name>A0A381XP17_9ZZZZ</name>
<feature type="domain" description="GHMP kinase C-terminal" evidence="3">
    <location>
        <begin position="10"/>
        <end position="84"/>
    </location>
</feature>
<feature type="non-terminal residue" evidence="4">
    <location>
        <position position="1"/>
    </location>
</feature>
<evidence type="ECO:0000313" key="4">
    <source>
        <dbReference type="EMBL" id="SVA66222.1"/>
    </source>
</evidence>